<proteinExistence type="predicted"/>
<evidence type="ECO:0000313" key="1">
    <source>
        <dbReference type="EMBL" id="UNP64499.1"/>
    </source>
</evidence>
<dbReference type="EMBL" id="OK337614">
    <property type="protein sequence ID" value="UNP64499.1"/>
    <property type="molecule type" value="Genomic_DNA"/>
</dbReference>
<evidence type="ECO:0000313" key="2">
    <source>
        <dbReference type="Proteomes" id="UP001142430"/>
    </source>
</evidence>
<name>A0A9Q8QWT8_9GAMA</name>
<reference evidence="1" key="1">
    <citation type="submission" date="2021-09" db="EMBL/GenBank/DDBJ databases">
        <title>The complete genome of the Saguinine gammaherpesvirus 1 (SgGHV-1).</title>
        <authorList>
            <person name="Marti-Carreras J."/>
            <person name="Maes P."/>
        </authorList>
    </citation>
    <scope>NUCLEOTIDE SEQUENCE</scope>
    <source>
        <strain evidence="1">S338D</strain>
    </source>
</reference>
<accession>A0A9Q8QWT8</accession>
<evidence type="ECO:0008006" key="3">
    <source>
        <dbReference type="Google" id="ProtNLM"/>
    </source>
</evidence>
<organism evidence="1 2">
    <name type="scientific">Saguinine gammaherpesvirus 1</name>
    <dbReference type="NCBI Taxonomy" id="2169901"/>
    <lineage>
        <taxon>Viruses</taxon>
        <taxon>Duplodnaviria</taxon>
        <taxon>Heunggongvirae</taxon>
        <taxon>Peploviricota</taxon>
        <taxon>Herviviricetes</taxon>
        <taxon>Herpesvirales</taxon>
        <taxon>Orthoherpesviridae</taxon>
        <taxon>Gammaherpesvirinae</taxon>
    </lineage>
</organism>
<dbReference type="InterPro" id="IPR006772">
    <property type="entry name" value="Herpes_BTRF1"/>
</dbReference>
<protein>
    <recommendedName>
        <fullName evidence="3">BTRF1</fullName>
    </recommendedName>
</protein>
<dbReference type="Proteomes" id="UP001142430">
    <property type="component" value="Segment"/>
</dbReference>
<sequence length="382" mass="42977">MSNIQDGLISVAADKYLFHMVHSRTLASLVHSSGTTIPLPVIFKQFGTGSSRFHLPLNNQASPTAPLLRIILSHHPYATDSRVVIGSKRGSKIFIYMTPIIRGHGIPDTQIKIQANLMICSSPNMEDAVPITSNDQFPGIIITDEIIKVDIQESNNTVRLFNRRDPVCVDTTCKLVSNPNTESTTNNFFHSELFYSIGKGIPSLGKVPVTAFNTVMIMSKNQTSNFFPLENINPIQQLFLKHALLQRLGLDNILSAFPPLYKNKIVRTTSEQNKRFEELLDLLKTRIEDTIFCLNSIRVHAFTRPVVPGPEDPSFTQTIKKFFHMFPPVSEKEAVRFASSIMYLICKGNSLCKVLEYMKKYMPITEATPNDNLLKMYILLTA</sequence>
<dbReference type="Pfam" id="PF04682">
    <property type="entry name" value="Herpes_BTRF1"/>
    <property type="match status" value="1"/>
</dbReference>